<sequence length="129" mass="14288">MKEKNINMDSFLLLVAILIMSFGPCIVSMSHQKMKTEQEAEIAKSVTQQMKEIGEAVDKYVNTRYEKLSTLTSSSGQSGDPGPRVCNSTGCEITYQTLINEGLLPVSYAGINSKNATHRIFLKRDNNIP</sequence>
<dbReference type="RefSeq" id="WP_035342928.1">
    <property type="nucleotide sequence ID" value="NZ_LT615367.1"/>
</dbReference>
<evidence type="ECO:0000313" key="1">
    <source>
        <dbReference type="EMBL" id="SLM62793.1"/>
    </source>
</evidence>
<organism evidence="1 2">
    <name type="scientific">Dickeya aquatica</name>
    <dbReference type="NCBI Taxonomy" id="1401087"/>
    <lineage>
        <taxon>Bacteria</taxon>
        <taxon>Pseudomonadati</taxon>
        <taxon>Pseudomonadota</taxon>
        <taxon>Gammaproteobacteria</taxon>
        <taxon>Enterobacterales</taxon>
        <taxon>Pectobacteriaceae</taxon>
        <taxon>Dickeya</taxon>
    </lineage>
</organism>
<dbReference type="EMBL" id="LT615367">
    <property type="protein sequence ID" value="SLM62793.1"/>
    <property type="molecule type" value="Genomic_DNA"/>
</dbReference>
<keyword evidence="2" id="KW-1185">Reference proteome</keyword>
<reference evidence="1 2" key="1">
    <citation type="submission" date="2016-09" db="EMBL/GenBank/DDBJ databases">
        <authorList>
            <person name="Reverchon S."/>
            <person name="Nasser W."/>
            <person name="Leonard S."/>
            <person name="Brochier C."/>
            <person name="Duprey A."/>
        </authorList>
    </citation>
    <scope>NUCLEOTIDE SEQUENCE [LARGE SCALE GENOMIC DNA]</scope>
    <source>
        <strain evidence="1 2">174/2</strain>
    </source>
</reference>
<dbReference type="KEGG" id="daq:DAQ1742_01856"/>
<gene>
    <name evidence="1" type="ORF">DAQ1742_01856</name>
</gene>
<dbReference type="Proteomes" id="UP000294820">
    <property type="component" value="Chromosome 1"/>
</dbReference>
<accession>A0A375A9R8</accession>
<dbReference type="AlphaFoldDB" id="A0A375A9R8"/>
<name>A0A375A9R8_9GAMM</name>
<protein>
    <submittedName>
        <fullName evidence="1">PilV-like protein</fullName>
    </submittedName>
</protein>
<evidence type="ECO:0000313" key="2">
    <source>
        <dbReference type="Proteomes" id="UP000294820"/>
    </source>
</evidence>
<proteinExistence type="predicted"/>